<dbReference type="Pfam" id="PF15247">
    <property type="entry name" value="SLBP_RNA_bind"/>
    <property type="match status" value="1"/>
</dbReference>
<evidence type="ECO:0000256" key="2">
    <source>
        <dbReference type="ARBA" id="ARBA00022884"/>
    </source>
</evidence>
<dbReference type="GO" id="GO:0007076">
    <property type="term" value="P:mitotic chromosome condensation"/>
    <property type="evidence" value="ECO:0007669"/>
    <property type="project" value="UniProtKB-ARBA"/>
</dbReference>
<dbReference type="EMBL" id="JAVRJZ010000018">
    <property type="protein sequence ID" value="KAK2708983.1"/>
    <property type="molecule type" value="Genomic_DNA"/>
</dbReference>
<dbReference type="EMBL" id="JAVRJZ010000018">
    <property type="protein sequence ID" value="KAK2708985.1"/>
    <property type="molecule type" value="Genomic_DNA"/>
</dbReference>
<sequence>MNVEGVNTPVKDMEEKLSLKIEDELTDSKPNDNNDSWYELSLHDDDGFNLIDDTESLKARSSSVCSSKRFSSNYEKETDPTIIKRRQKQIDYGKNTLGYHRYKMLVPKHKREDFHPRTPNKQRKYSRRGWDGIVKIWRVQLHKFDPPDAPKPDDIQRSIKSEPTGEDGLPKALQDFLDDVNKTLLSAVEGGVVVKTEETPKKRSADDKDELQQSSKKKVKTETIFEESSVEKVKQELDF</sequence>
<evidence type="ECO:0000313" key="6">
    <source>
        <dbReference type="Proteomes" id="UP001187531"/>
    </source>
</evidence>
<dbReference type="InterPro" id="IPR029344">
    <property type="entry name" value="SLBP_RNA_bind"/>
</dbReference>
<dbReference type="GO" id="GO:0071207">
    <property type="term" value="F:histone pre-mRNA stem-loop binding"/>
    <property type="evidence" value="ECO:0007669"/>
    <property type="project" value="TreeGrafter"/>
</dbReference>
<reference evidence="5" key="1">
    <citation type="submission" date="2023-07" db="EMBL/GenBank/DDBJ databases">
        <title>Chromosome-level genome assembly of Artemia franciscana.</title>
        <authorList>
            <person name="Jo E."/>
        </authorList>
    </citation>
    <scope>NUCLEOTIDE SEQUENCE</scope>
    <source>
        <tissue evidence="5">Whole body</tissue>
    </source>
</reference>
<evidence type="ECO:0000313" key="5">
    <source>
        <dbReference type="EMBL" id="KAK2708984.1"/>
    </source>
</evidence>
<evidence type="ECO:0000259" key="4">
    <source>
        <dbReference type="Pfam" id="PF15247"/>
    </source>
</evidence>
<dbReference type="EMBL" id="JAVRJZ010000018">
    <property type="protein sequence ID" value="KAK2708984.1"/>
    <property type="molecule type" value="Genomic_DNA"/>
</dbReference>
<feature type="domain" description="Histone RNA hairpin-binding protein RNA-binding" evidence="4">
    <location>
        <begin position="78"/>
        <end position="146"/>
    </location>
</feature>
<dbReference type="InterPro" id="IPR026502">
    <property type="entry name" value="SLBP1/SLBP2"/>
</dbReference>
<feature type="compositionally biased region" description="Basic and acidic residues" evidence="3">
    <location>
        <begin position="197"/>
        <end position="206"/>
    </location>
</feature>
<name>A0AA88HKY9_ARTSF</name>
<dbReference type="InterPro" id="IPR038294">
    <property type="entry name" value="SLBP_RNA_bind_sf"/>
</dbReference>
<dbReference type="GO" id="GO:0003729">
    <property type="term" value="F:mRNA binding"/>
    <property type="evidence" value="ECO:0007669"/>
    <property type="project" value="InterPro"/>
</dbReference>
<feature type="region of interest" description="Disordered" evidence="3">
    <location>
        <begin position="144"/>
        <end position="170"/>
    </location>
</feature>
<dbReference type="FunFam" id="1.10.8.1120:FF:000001">
    <property type="entry name" value="Histone RNA hairpin-binding protein-like"/>
    <property type="match status" value="1"/>
</dbReference>
<dbReference type="PANTHER" id="PTHR17408">
    <property type="entry name" value="HISTONE RNA HAIRPIN-BINDING PROTEIN"/>
    <property type="match status" value="1"/>
</dbReference>
<protein>
    <recommendedName>
        <fullName evidence="4">Histone RNA hairpin-binding protein RNA-binding domain-containing protein</fullName>
    </recommendedName>
</protein>
<dbReference type="PANTHER" id="PTHR17408:SF0">
    <property type="entry name" value="HISTONE RNA HAIRPIN-BINDING PROTEIN"/>
    <property type="match status" value="1"/>
</dbReference>
<dbReference type="Gene3D" id="1.10.8.1120">
    <property type="entry name" value="Histone RNA hairpin-binding protein RNA-binding domain"/>
    <property type="match status" value="1"/>
</dbReference>
<dbReference type="GO" id="GO:0071204">
    <property type="term" value="C:histone pre-mRNA 3'end processing complex"/>
    <property type="evidence" value="ECO:0007669"/>
    <property type="project" value="TreeGrafter"/>
</dbReference>
<keyword evidence="6" id="KW-1185">Reference proteome</keyword>
<organism evidence="5 6">
    <name type="scientific">Artemia franciscana</name>
    <name type="common">Brine shrimp</name>
    <name type="synonym">Artemia sanfranciscana</name>
    <dbReference type="NCBI Taxonomy" id="6661"/>
    <lineage>
        <taxon>Eukaryota</taxon>
        <taxon>Metazoa</taxon>
        <taxon>Ecdysozoa</taxon>
        <taxon>Arthropoda</taxon>
        <taxon>Crustacea</taxon>
        <taxon>Branchiopoda</taxon>
        <taxon>Anostraca</taxon>
        <taxon>Artemiidae</taxon>
        <taxon>Artemia</taxon>
    </lineage>
</organism>
<evidence type="ECO:0000256" key="1">
    <source>
        <dbReference type="ARBA" id="ARBA00006151"/>
    </source>
</evidence>
<evidence type="ECO:0000256" key="3">
    <source>
        <dbReference type="SAM" id="MobiDB-lite"/>
    </source>
</evidence>
<dbReference type="GO" id="GO:0051028">
    <property type="term" value="P:mRNA transport"/>
    <property type="evidence" value="ECO:0007669"/>
    <property type="project" value="TreeGrafter"/>
</dbReference>
<comment type="caution">
    <text evidence="5">The sequence shown here is derived from an EMBL/GenBank/DDBJ whole genome shotgun (WGS) entry which is preliminary data.</text>
</comment>
<feature type="compositionally biased region" description="Basic and acidic residues" evidence="3">
    <location>
        <begin position="144"/>
        <end position="160"/>
    </location>
</feature>
<dbReference type="GO" id="GO:0006398">
    <property type="term" value="P:mRNA 3'-end processing by stem-loop binding and cleavage"/>
    <property type="evidence" value="ECO:0007669"/>
    <property type="project" value="TreeGrafter"/>
</dbReference>
<dbReference type="GO" id="GO:0005737">
    <property type="term" value="C:cytoplasm"/>
    <property type="evidence" value="ECO:0007669"/>
    <property type="project" value="TreeGrafter"/>
</dbReference>
<comment type="similarity">
    <text evidence="1">Belongs to the SLBP family.</text>
</comment>
<feature type="region of interest" description="Disordered" evidence="3">
    <location>
        <begin position="197"/>
        <end position="222"/>
    </location>
</feature>
<gene>
    <name evidence="5" type="ORF">QYM36_014571</name>
</gene>
<dbReference type="Proteomes" id="UP001187531">
    <property type="component" value="Unassembled WGS sequence"/>
</dbReference>
<keyword evidence="2" id="KW-0694">RNA-binding</keyword>
<accession>A0AA88HKY9</accession>
<dbReference type="AlphaFoldDB" id="A0AA88HKY9"/>
<proteinExistence type="inferred from homology"/>